<name>A0A0B3W0S1_9FIRM</name>
<evidence type="ECO:0000313" key="3">
    <source>
        <dbReference type="EMBL" id="KHS55892.1"/>
    </source>
</evidence>
<feature type="domain" description="VanZ-like" evidence="2">
    <location>
        <begin position="11"/>
        <end position="125"/>
    </location>
</feature>
<organism evidence="3 4">
    <name type="scientific">Terrisporobacter othiniensis</name>
    <dbReference type="NCBI Taxonomy" id="1577792"/>
    <lineage>
        <taxon>Bacteria</taxon>
        <taxon>Bacillati</taxon>
        <taxon>Bacillota</taxon>
        <taxon>Clostridia</taxon>
        <taxon>Peptostreptococcales</taxon>
        <taxon>Peptostreptococcaceae</taxon>
        <taxon>Terrisporobacter</taxon>
    </lineage>
</organism>
<accession>A0A0B3W0S1</accession>
<dbReference type="Proteomes" id="UP000031189">
    <property type="component" value="Unassembled WGS sequence"/>
</dbReference>
<keyword evidence="1" id="KW-1133">Transmembrane helix</keyword>
<keyword evidence="1" id="KW-0812">Transmembrane</keyword>
<dbReference type="Pfam" id="PF04892">
    <property type="entry name" value="VanZ"/>
    <property type="match status" value="1"/>
</dbReference>
<dbReference type="InterPro" id="IPR006976">
    <property type="entry name" value="VanZ-like"/>
</dbReference>
<keyword evidence="1" id="KW-0472">Membrane</keyword>
<sequence length="138" mass="15471">MKGLLSLDLSIIFILIFMYLFSRISINIKHKNTGIVKELFLLGFVLSILMILTLNTYTLWAKALLFVPLGFFTFYCFEGSTKDTLIICVLMIAVVQIALFLDPGKVASINDVILNIVGGLVGIFVSDKLIKKTQLRFC</sequence>
<dbReference type="RefSeq" id="WP_039681053.1">
    <property type="nucleotide sequence ID" value="NZ_JAWGXO010000016.1"/>
</dbReference>
<dbReference type="EMBL" id="JWHR01000134">
    <property type="protein sequence ID" value="KHS55892.1"/>
    <property type="molecule type" value="Genomic_DNA"/>
</dbReference>
<evidence type="ECO:0000313" key="4">
    <source>
        <dbReference type="Proteomes" id="UP000031189"/>
    </source>
</evidence>
<dbReference type="AlphaFoldDB" id="A0A0B3W0S1"/>
<evidence type="ECO:0000259" key="2">
    <source>
        <dbReference type="Pfam" id="PF04892"/>
    </source>
</evidence>
<feature type="transmembrane region" description="Helical" evidence="1">
    <location>
        <begin position="107"/>
        <end position="126"/>
    </location>
</feature>
<keyword evidence="4" id="KW-1185">Reference proteome</keyword>
<comment type="caution">
    <text evidence="3">The sequence shown here is derived from an EMBL/GenBank/DDBJ whole genome shotgun (WGS) entry which is preliminary data.</text>
</comment>
<feature type="transmembrane region" description="Helical" evidence="1">
    <location>
        <begin position="34"/>
        <end position="53"/>
    </location>
</feature>
<feature type="transmembrane region" description="Helical" evidence="1">
    <location>
        <begin position="84"/>
        <end position="101"/>
    </location>
</feature>
<feature type="transmembrane region" description="Helical" evidence="1">
    <location>
        <begin position="6"/>
        <end position="22"/>
    </location>
</feature>
<dbReference type="OrthoDB" id="9805025at2"/>
<evidence type="ECO:0000256" key="1">
    <source>
        <dbReference type="SAM" id="Phobius"/>
    </source>
</evidence>
<proteinExistence type="predicted"/>
<gene>
    <name evidence="3" type="ORF">QX51_16775</name>
</gene>
<protein>
    <recommendedName>
        <fullName evidence="2">VanZ-like domain-containing protein</fullName>
    </recommendedName>
</protein>
<reference evidence="3 4" key="1">
    <citation type="submission" date="2014-12" db="EMBL/GenBank/DDBJ databases">
        <title>Draft genome sequence of Terrisporobacter sp. 08-306576, isolated from the blood culture of a bacteremia patient.</title>
        <authorList>
            <person name="Lund L.C."/>
            <person name="Sydenham T.V."/>
            <person name="Hogh S.V."/>
            <person name="Skov M.N."/>
            <person name="Kemp M."/>
            <person name="Justesen U.S."/>
        </authorList>
    </citation>
    <scope>NUCLEOTIDE SEQUENCE [LARGE SCALE GENOMIC DNA]</scope>
    <source>
        <strain evidence="3 4">08-306576</strain>
    </source>
</reference>